<proteinExistence type="predicted"/>
<evidence type="ECO:0000313" key="8">
    <source>
        <dbReference type="Proteomes" id="UP000199662"/>
    </source>
</evidence>
<feature type="transmembrane region" description="Helical" evidence="6">
    <location>
        <begin position="124"/>
        <end position="141"/>
    </location>
</feature>
<dbReference type="EMBL" id="FNZK01000008">
    <property type="protein sequence ID" value="SEJ48274.1"/>
    <property type="molecule type" value="Genomic_DNA"/>
</dbReference>
<evidence type="ECO:0000256" key="2">
    <source>
        <dbReference type="ARBA" id="ARBA00022475"/>
    </source>
</evidence>
<keyword evidence="4 6" id="KW-1133">Transmembrane helix</keyword>
<feature type="transmembrane region" description="Helical" evidence="6">
    <location>
        <begin position="28"/>
        <end position="49"/>
    </location>
</feature>
<evidence type="ECO:0000256" key="4">
    <source>
        <dbReference type="ARBA" id="ARBA00022989"/>
    </source>
</evidence>
<dbReference type="Proteomes" id="UP000199662">
    <property type="component" value="Unassembled WGS sequence"/>
</dbReference>
<keyword evidence="8" id="KW-1185">Reference proteome</keyword>
<evidence type="ECO:0000256" key="3">
    <source>
        <dbReference type="ARBA" id="ARBA00022692"/>
    </source>
</evidence>
<dbReference type="RefSeq" id="WP_091831308.1">
    <property type="nucleotide sequence ID" value="NZ_FNZK01000008.1"/>
</dbReference>
<keyword evidence="3 6" id="KW-0812">Transmembrane</keyword>
<name>A0A1H6Z8C0_9FIRM</name>
<dbReference type="AlphaFoldDB" id="A0A1H6Z8C0"/>
<protein>
    <submittedName>
        <fullName evidence="7">Uncharacterized membrane protein, DUF373 family</fullName>
    </submittedName>
</protein>
<evidence type="ECO:0000256" key="6">
    <source>
        <dbReference type="SAM" id="Phobius"/>
    </source>
</evidence>
<evidence type="ECO:0000256" key="5">
    <source>
        <dbReference type="ARBA" id="ARBA00023136"/>
    </source>
</evidence>
<reference evidence="7 8" key="1">
    <citation type="submission" date="2016-10" db="EMBL/GenBank/DDBJ databases">
        <authorList>
            <person name="de Groot N.N."/>
        </authorList>
    </citation>
    <scope>NUCLEOTIDE SEQUENCE [LARGE SCALE GENOMIC DNA]</scope>
    <source>
        <strain evidence="7 8">DSM 2179</strain>
    </source>
</reference>
<gene>
    <name evidence="7" type="ORF">SAMN05660742_108152</name>
</gene>
<feature type="transmembrane region" description="Helical" evidence="6">
    <location>
        <begin position="61"/>
        <end position="82"/>
    </location>
</feature>
<organism evidence="7 8">
    <name type="scientific">Propionispira arboris</name>
    <dbReference type="NCBI Taxonomy" id="84035"/>
    <lineage>
        <taxon>Bacteria</taxon>
        <taxon>Bacillati</taxon>
        <taxon>Bacillota</taxon>
        <taxon>Negativicutes</taxon>
        <taxon>Selenomonadales</taxon>
        <taxon>Selenomonadaceae</taxon>
        <taxon>Propionispira</taxon>
    </lineage>
</organism>
<sequence>MNFNKNQLEESHQFEMIIAKYINHFIRALHVLFSIALMITVILTLVIFATDIYNIFFNGNLATGTIHALGSLLVLWTLSELLHSEVRSLMGERIQVSIFIEVAIAAFVRKLLVISTEGVPLMDASVYLVSLLVLGIVYWILHTPNSTKKLLKTPAN</sequence>
<accession>A0A1H6Z8C0</accession>
<dbReference type="GO" id="GO:0005886">
    <property type="term" value="C:plasma membrane"/>
    <property type="evidence" value="ECO:0007669"/>
    <property type="project" value="UniProtKB-SubCell"/>
</dbReference>
<evidence type="ECO:0000256" key="1">
    <source>
        <dbReference type="ARBA" id="ARBA00004651"/>
    </source>
</evidence>
<dbReference type="STRING" id="84035.SAMN05660742_108152"/>
<evidence type="ECO:0000313" key="7">
    <source>
        <dbReference type="EMBL" id="SEJ48274.1"/>
    </source>
</evidence>
<keyword evidence="5 6" id="KW-0472">Membrane</keyword>
<dbReference type="Pfam" id="PF06146">
    <property type="entry name" value="PsiE"/>
    <property type="match status" value="1"/>
</dbReference>
<dbReference type="InterPro" id="IPR020948">
    <property type="entry name" value="P_starv_induced_PsiE-like"/>
</dbReference>
<comment type="subcellular location">
    <subcellularLocation>
        <location evidence="1">Cell membrane</location>
        <topology evidence="1">Multi-pass membrane protein</topology>
    </subcellularLocation>
</comment>
<keyword evidence="2" id="KW-1003">Cell membrane</keyword>